<dbReference type="SUPFAM" id="SSF51735">
    <property type="entry name" value="NAD(P)-binding Rossmann-fold domains"/>
    <property type="match status" value="1"/>
</dbReference>
<proteinExistence type="predicted"/>
<sequence>MTRETTPPGEAAAAGPIRVLVTGASGFVGGALVERLRHDPAVDVRGTGRRALDDELYHSVDLSLPGAEEQLAALAPFTPDVVVHAAARSAPWGTAAEFTAENVGATRAVVRYAEGLARAPRLVFVSTASVLYQARDQLLLRDDAPLPPRFVNRYAATKAEAEEVVRGYRGEWVVLRPRAVFGPGDTTLYPRLAALAERGRLPRFREPRARPVLSDLVYIDSLVEYLVRSLTADGVPGRTIAVTNAHPVPLQATLARILTGAGLPAPTRTVSRRVALAAATAVEAAWRVLRRRGEPPITRYSIIVSAFSKTFDVSPCLALLGEPAVTLDEGIERFIASVKGEQG</sequence>
<dbReference type="PANTHER" id="PTHR48079:SF6">
    <property type="entry name" value="NAD(P)-BINDING DOMAIN-CONTAINING PROTEIN-RELATED"/>
    <property type="match status" value="1"/>
</dbReference>
<dbReference type="RefSeq" id="WP_368499401.1">
    <property type="nucleotide sequence ID" value="NZ_CP162511.1"/>
</dbReference>
<dbReference type="InterPro" id="IPR051783">
    <property type="entry name" value="NAD(P)-dependent_oxidoreduct"/>
</dbReference>
<name>A0AB39BLQ1_9MICO</name>
<dbReference type="GO" id="GO:0004029">
    <property type="term" value="F:aldehyde dehydrogenase (NAD+) activity"/>
    <property type="evidence" value="ECO:0007669"/>
    <property type="project" value="TreeGrafter"/>
</dbReference>
<dbReference type="Pfam" id="PF01370">
    <property type="entry name" value="Epimerase"/>
    <property type="match status" value="1"/>
</dbReference>
<dbReference type="AlphaFoldDB" id="A0AB39BLQ1"/>
<dbReference type="InterPro" id="IPR001509">
    <property type="entry name" value="Epimerase_deHydtase"/>
</dbReference>
<dbReference type="PANTHER" id="PTHR48079">
    <property type="entry name" value="PROTEIN YEEZ"/>
    <property type="match status" value="1"/>
</dbReference>
<dbReference type="Gene3D" id="3.40.50.720">
    <property type="entry name" value="NAD(P)-binding Rossmann-like Domain"/>
    <property type="match status" value="1"/>
</dbReference>
<organism evidence="2">
    <name type="scientific">Herbiconiux sp. A18JL235</name>
    <dbReference type="NCBI Taxonomy" id="3152363"/>
    <lineage>
        <taxon>Bacteria</taxon>
        <taxon>Bacillati</taxon>
        <taxon>Actinomycetota</taxon>
        <taxon>Actinomycetes</taxon>
        <taxon>Micrococcales</taxon>
        <taxon>Microbacteriaceae</taxon>
        <taxon>Herbiconiux</taxon>
    </lineage>
</organism>
<feature type="domain" description="NAD-dependent epimerase/dehydratase" evidence="1">
    <location>
        <begin position="19"/>
        <end position="240"/>
    </location>
</feature>
<evidence type="ECO:0000259" key="1">
    <source>
        <dbReference type="Pfam" id="PF01370"/>
    </source>
</evidence>
<reference evidence="2" key="1">
    <citation type="submission" date="2024-05" db="EMBL/GenBank/DDBJ databases">
        <title>Herbiconiux sp. A18JL235.</title>
        <authorList>
            <person name="Zhang G."/>
        </authorList>
    </citation>
    <scope>NUCLEOTIDE SEQUENCE</scope>
    <source>
        <strain evidence="2">A18JL235</strain>
    </source>
</reference>
<protein>
    <submittedName>
        <fullName evidence="2">NAD-dependent epimerase/dehydratase family protein</fullName>
    </submittedName>
</protein>
<dbReference type="InterPro" id="IPR036291">
    <property type="entry name" value="NAD(P)-bd_dom_sf"/>
</dbReference>
<evidence type="ECO:0000313" key="2">
    <source>
        <dbReference type="EMBL" id="XDI07025.1"/>
    </source>
</evidence>
<accession>A0AB39BLQ1</accession>
<dbReference type="GO" id="GO:0005737">
    <property type="term" value="C:cytoplasm"/>
    <property type="evidence" value="ECO:0007669"/>
    <property type="project" value="TreeGrafter"/>
</dbReference>
<gene>
    <name evidence="2" type="ORF">ABFY20_07975</name>
</gene>
<dbReference type="EMBL" id="CP162511">
    <property type="protein sequence ID" value="XDI07025.1"/>
    <property type="molecule type" value="Genomic_DNA"/>
</dbReference>